<evidence type="ECO:0000313" key="3">
    <source>
        <dbReference type="Proteomes" id="UP000325395"/>
    </source>
</evidence>
<keyword evidence="1" id="KW-1133">Transmembrane helix</keyword>
<gene>
    <name evidence="2" type="ORF">BDV36DRAFT_269397</name>
</gene>
<organism evidence="2 3">
    <name type="scientific">Aspergillus pseudocaelatus</name>
    <dbReference type="NCBI Taxonomy" id="1825620"/>
    <lineage>
        <taxon>Eukaryota</taxon>
        <taxon>Fungi</taxon>
        <taxon>Dikarya</taxon>
        <taxon>Ascomycota</taxon>
        <taxon>Pezizomycotina</taxon>
        <taxon>Eurotiomycetes</taxon>
        <taxon>Eurotiomycetidae</taxon>
        <taxon>Eurotiales</taxon>
        <taxon>Aspergillaceae</taxon>
        <taxon>Aspergillus</taxon>
        <taxon>Aspergillus subgen. Circumdati</taxon>
    </lineage>
</organism>
<proteinExistence type="predicted"/>
<keyword evidence="3" id="KW-1185">Reference proteome</keyword>
<protein>
    <recommendedName>
        <fullName evidence="4">Secreted protein</fullName>
    </recommendedName>
</protein>
<sequence>MGGHLWQTHVLWLPVASSACWLLMFSTILHSGTNMPFVSTQRHPLRRHLLRPVDVYFVHALAMCPANQKPSSLVTQCTVTSSHVGIGCGIFWRNIVALRLA</sequence>
<keyword evidence="1" id="KW-0472">Membrane</keyword>
<evidence type="ECO:0000313" key="2">
    <source>
        <dbReference type="EMBL" id="KAE8413142.1"/>
    </source>
</evidence>
<reference evidence="2 3" key="1">
    <citation type="submission" date="2019-04" db="EMBL/GenBank/DDBJ databases">
        <authorList>
            <consortium name="DOE Joint Genome Institute"/>
            <person name="Mondo S."/>
            <person name="Kjaerbolling I."/>
            <person name="Vesth T."/>
            <person name="Frisvad J.C."/>
            <person name="Nybo J.L."/>
            <person name="Theobald S."/>
            <person name="Kildgaard S."/>
            <person name="Isbrandt T."/>
            <person name="Kuo A."/>
            <person name="Sato A."/>
            <person name="Lyhne E.K."/>
            <person name="Kogle M.E."/>
            <person name="Wiebenga A."/>
            <person name="Kun R.S."/>
            <person name="Lubbers R.J."/>
            <person name="Makela M.R."/>
            <person name="Barry K."/>
            <person name="Chovatia M."/>
            <person name="Clum A."/>
            <person name="Daum C."/>
            <person name="Haridas S."/>
            <person name="He G."/>
            <person name="LaButti K."/>
            <person name="Lipzen A."/>
            <person name="Riley R."/>
            <person name="Salamov A."/>
            <person name="Simmons B.A."/>
            <person name="Magnuson J.K."/>
            <person name="Henrissat B."/>
            <person name="Mortensen U.H."/>
            <person name="Larsen T.O."/>
            <person name="Devries R.P."/>
            <person name="Grigoriev I.V."/>
            <person name="Machida M."/>
            <person name="Baker S.E."/>
            <person name="Andersen M.R."/>
            <person name="Cantor M.N."/>
            <person name="Hua S.X."/>
        </authorList>
    </citation>
    <scope>NUCLEOTIDE SEQUENCE [LARGE SCALE GENOMIC DNA]</scope>
    <source>
        <strain evidence="2 3">CBS 117616</strain>
    </source>
</reference>
<keyword evidence="1" id="KW-0812">Transmembrane</keyword>
<evidence type="ECO:0000256" key="1">
    <source>
        <dbReference type="SAM" id="Phobius"/>
    </source>
</evidence>
<dbReference type="EMBL" id="ML735814">
    <property type="protein sequence ID" value="KAE8413142.1"/>
    <property type="molecule type" value="Genomic_DNA"/>
</dbReference>
<name>A0ABQ6W7N0_9EURO</name>
<dbReference type="Proteomes" id="UP000325395">
    <property type="component" value="Unassembled WGS sequence"/>
</dbReference>
<accession>A0ABQ6W7N0</accession>
<evidence type="ECO:0008006" key="4">
    <source>
        <dbReference type="Google" id="ProtNLM"/>
    </source>
</evidence>
<feature type="transmembrane region" description="Helical" evidence="1">
    <location>
        <begin position="12"/>
        <end position="32"/>
    </location>
</feature>